<evidence type="ECO:0000313" key="2">
    <source>
        <dbReference type="Proteomes" id="UP000282574"/>
    </source>
</evidence>
<comment type="caution">
    <text evidence="1">The sequence shown here is derived from an EMBL/GenBank/DDBJ whole genome shotgun (WGS) entry which is preliminary data.</text>
</comment>
<gene>
    <name evidence="1" type="ORF">DSM107010_05310</name>
</gene>
<dbReference type="RefSeq" id="WP_106168397.1">
    <property type="nucleotide sequence ID" value="NZ_JAVKZF010000005.1"/>
</dbReference>
<name>A0AB37URN4_9CYAN</name>
<accession>A0AB37URN4</accession>
<dbReference type="AlphaFoldDB" id="A0AB37URN4"/>
<keyword evidence="2" id="KW-1185">Reference proteome</keyword>
<evidence type="ECO:0000313" key="1">
    <source>
        <dbReference type="EMBL" id="RUT14048.1"/>
    </source>
</evidence>
<sequence>MAVFDYHGLLAHVSHSFECIVYGDNQNVALACNDCHEVIIDFDRPDFDNASSIEEIAKSLTENEKAILRGSRDNEFANAVEDFSFPWVFAVVEASGLSPQVGRGTISSLVQKGIVAISDYEAKGKAEDMIFALTELGKAVYSIVFLR</sequence>
<dbReference type="Proteomes" id="UP000282574">
    <property type="component" value="Unassembled WGS sequence"/>
</dbReference>
<reference evidence="1 2" key="1">
    <citation type="journal article" date="2019" name="Genome Biol. Evol.">
        <title>Day and night: Metabolic profiles and evolutionary relationships of six axenic non-marine cyanobacteria.</title>
        <authorList>
            <person name="Will S.E."/>
            <person name="Henke P."/>
            <person name="Boedeker C."/>
            <person name="Huang S."/>
            <person name="Brinkmann H."/>
            <person name="Rohde M."/>
            <person name="Jarek M."/>
            <person name="Friedl T."/>
            <person name="Seufert S."/>
            <person name="Schumacher M."/>
            <person name="Overmann J."/>
            <person name="Neumann-Schaal M."/>
            <person name="Petersen J."/>
        </authorList>
    </citation>
    <scope>NUCLEOTIDE SEQUENCE [LARGE SCALE GENOMIC DNA]</scope>
    <source>
        <strain evidence="1 2">SAG 39.79</strain>
    </source>
</reference>
<dbReference type="EMBL" id="RSCK01000003">
    <property type="protein sequence ID" value="RUT14048.1"/>
    <property type="molecule type" value="Genomic_DNA"/>
</dbReference>
<organism evidence="1 2">
    <name type="scientific">Chroococcidiopsis cubana SAG 39.79</name>
    <dbReference type="NCBI Taxonomy" id="388085"/>
    <lineage>
        <taxon>Bacteria</taxon>
        <taxon>Bacillati</taxon>
        <taxon>Cyanobacteriota</taxon>
        <taxon>Cyanophyceae</taxon>
        <taxon>Chroococcidiopsidales</taxon>
        <taxon>Chroococcidiopsidaceae</taxon>
        <taxon>Chroococcidiopsis</taxon>
    </lineage>
</organism>
<protein>
    <submittedName>
        <fullName evidence="1">Uncharacterized protein</fullName>
    </submittedName>
</protein>
<proteinExistence type="predicted"/>